<dbReference type="InterPro" id="IPR010916">
    <property type="entry name" value="TonB_box_CS"/>
</dbReference>
<comment type="subcellular location">
    <subcellularLocation>
        <location evidence="1 9">Cell outer membrane</location>
        <topology evidence="1 9">Multi-pass membrane protein</topology>
    </subcellularLocation>
</comment>
<dbReference type="Gene3D" id="2.170.130.10">
    <property type="entry name" value="TonB-dependent receptor, plug domain"/>
    <property type="match status" value="1"/>
</dbReference>
<evidence type="ECO:0000256" key="4">
    <source>
        <dbReference type="ARBA" id="ARBA00022692"/>
    </source>
</evidence>
<dbReference type="EMBL" id="AE013598">
    <property type="protein sequence ID" value="AAW74858.1"/>
    <property type="molecule type" value="Genomic_DNA"/>
</dbReference>
<evidence type="ECO:0000256" key="10">
    <source>
        <dbReference type="PROSITE-ProRule" id="PRU10143"/>
    </source>
</evidence>
<evidence type="ECO:0000256" key="5">
    <source>
        <dbReference type="ARBA" id="ARBA00022729"/>
    </source>
</evidence>
<feature type="domain" description="TonB-dependent receptor plug" evidence="14">
    <location>
        <begin position="82"/>
        <end position="204"/>
    </location>
</feature>
<feature type="short sequence motif" description="TonB box" evidence="10">
    <location>
        <begin position="68"/>
        <end position="74"/>
    </location>
</feature>
<dbReference type="PANTHER" id="PTHR47234">
    <property type="match status" value="1"/>
</dbReference>
<keyword evidence="16" id="KW-1185">Reference proteome</keyword>
<protein>
    <submittedName>
        <fullName evidence="15">Ferric enterobactin receptor</fullName>
    </submittedName>
</protein>
<gene>
    <name evidence="15" type="primary">bfeA</name>
    <name evidence="15" type="ordered locus">XOO1604</name>
</gene>
<evidence type="ECO:0000256" key="12">
    <source>
        <dbReference type="SAM" id="MobiDB-lite"/>
    </source>
</evidence>
<dbReference type="InterPro" id="IPR039426">
    <property type="entry name" value="TonB-dep_rcpt-like"/>
</dbReference>
<dbReference type="SUPFAM" id="SSF56935">
    <property type="entry name" value="Porins"/>
    <property type="match status" value="1"/>
</dbReference>
<dbReference type="Pfam" id="PF07715">
    <property type="entry name" value="Plug"/>
    <property type="match status" value="1"/>
</dbReference>
<keyword evidence="5" id="KW-0732">Signal</keyword>
<dbReference type="KEGG" id="xoo:XOO1604"/>
<evidence type="ECO:0000256" key="6">
    <source>
        <dbReference type="ARBA" id="ARBA00023077"/>
    </source>
</evidence>
<feature type="domain" description="TonB-dependent receptor-like beta-barrel" evidence="13">
    <location>
        <begin position="321"/>
        <end position="803"/>
    </location>
</feature>
<feature type="region of interest" description="Disordered" evidence="12">
    <location>
        <begin position="461"/>
        <end position="488"/>
    </location>
</feature>
<evidence type="ECO:0000256" key="9">
    <source>
        <dbReference type="PROSITE-ProRule" id="PRU01360"/>
    </source>
</evidence>
<evidence type="ECO:0000256" key="8">
    <source>
        <dbReference type="ARBA" id="ARBA00023237"/>
    </source>
</evidence>
<evidence type="ECO:0000313" key="16">
    <source>
        <dbReference type="Proteomes" id="UP000006735"/>
    </source>
</evidence>
<evidence type="ECO:0000256" key="1">
    <source>
        <dbReference type="ARBA" id="ARBA00004571"/>
    </source>
</evidence>
<dbReference type="STRING" id="291331.XOO1604"/>
<keyword evidence="7 9" id="KW-0472">Membrane</keyword>
<proteinExistence type="inferred from homology"/>
<dbReference type="AlphaFoldDB" id="Q5H2G3"/>
<evidence type="ECO:0000256" key="11">
    <source>
        <dbReference type="RuleBase" id="RU003357"/>
    </source>
</evidence>
<dbReference type="CDD" id="cd01347">
    <property type="entry name" value="ligand_gated_channel"/>
    <property type="match status" value="1"/>
</dbReference>
<keyword evidence="3 9" id="KW-1134">Transmembrane beta strand</keyword>
<evidence type="ECO:0000313" key="15">
    <source>
        <dbReference type="EMBL" id="AAW74858.1"/>
    </source>
</evidence>
<evidence type="ECO:0000256" key="2">
    <source>
        <dbReference type="ARBA" id="ARBA00022448"/>
    </source>
</evidence>
<evidence type="ECO:0000259" key="13">
    <source>
        <dbReference type="Pfam" id="PF00593"/>
    </source>
</evidence>
<keyword evidence="8 9" id="KW-0998">Cell outer membrane</keyword>
<dbReference type="InterPro" id="IPR037066">
    <property type="entry name" value="Plug_dom_sf"/>
</dbReference>
<organism evidence="15 16">
    <name type="scientific">Xanthomonas oryzae pv. oryzae (strain KACC10331 / KXO85)</name>
    <dbReference type="NCBI Taxonomy" id="291331"/>
    <lineage>
        <taxon>Bacteria</taxon>
        <taxon>Pseudomonadati</taxon>
        <taxon>Pseudomonadota</taxon>
        <taxon>Gammaproteobacteria</taxon>
        <taxon>Lysobacterales</taxon>
        <taxon>Lysobacteraceae</taxon>
        <taxon>Xanthomonas</taxon>
    </lineage>
</organism>
<comment type="similarity">
    <text evidence="9 11">Belongs to the TonB-dependent receptor family.</text>
</comment>
<dbReference type="InterPro" id="IPR012910">
    <property type="entry name" value="Plug_dom"/>
</dbReference>
<dbReference type="Gene3D" id="2.40.170.20">
    <property type="entry name" value="TonB-dependent receptor, beta-barrel domain"/>
    <property type="match status" value="1"/>
</dbReference>
<dbReference type="HOGENOM" id="CLU_010745_1_1_6"/>
<evidence type="ECO:0000256" key="7">
    <source>
        <dbReference type="ARBA" id="ARBA00023136"/>
    </source>
</evidence>
<dbReference type="PROSITE" id="PS00430">
    <property type="entry name" value="TONB_DEPENDENT_REC_1"/>
    <property type="match status" value="1"/>
</dbReference>
<keyword evidence="15" id="KW-0675">Receptor</keyword>
<keyword evidence="6 10" id="KW-0798">TonB box</keyword>
<dbReference type="PANTHER" id="PTHR47234:SF3">
    <property type="entry name" value="SECRETIN_TONB SHORT N-TERMINAL DOMAIN-CONTAINING PROTEIN"/>
    <property type="match status" value="1"/>
</dbReference>
<dbReference type="InterPro" id="IPR036942">
    <property type="entry name" value="Beta-barrel_TonB_sf"/>
</dbReference>
<sequence length="844" mass="91544">MRMHVENPPPCAQPGRMPTAWRVSFAVDRRENSMTRPTLSMIGLAVAAALSAQAQAQQADTASNTLDTVIVTGTRASGRTVLESTVPVDVLTAEDIRKAGVVNGELGSALQALLPSFNFPHQSNSGGGDHIRAAQLRGLSPDQVLVLVNGKRRHTSSLVNIDSKIGKGTTPVDFNSIPINAIKRIEVLRDGAGAQYGSDAVAGVINVILDDNPESGELEASFGAYNTDVAPINRRITDGQTSYASAKVGTLLGDDGGFFKVGLELKNREATNRAGFDQIPPFEEQTPANLALKGQRNYVLGDGATKGLNAWLNTKIPFSASGEFYAFGTYDQRDSEGANYFRYPDSSANWREIYPNGYRPISEGENRDLQIVAGARGQWGNWDYDASLNYGRNDFTYRLRNSLNASLGPGSTTRFKTGDFAFAQTVGNFDLTRVFDAVGATHTFGTGAEFRREQYRTHAGDPASYAAGPFTDRPTGSQAGGGLTPQDEADLSRNVASAYANVSSQFGDKFSTDLAGRYEHYQDFGSQWTGKLAARYAFAPAFALRGAISNNVRAPSLSQIGYEATSTGYDADGRLTQGRLLSVNNPIARGLGATDLTPEKSVNYSLGFTSKLGDHFDLSLDFFQIDIDDRIALSENITGDALTNFVQQNFGVTGVQSASYFLNAANTRTRGAELVANWRQHTFGGDLLLTGTYSYAKTELKDIIATPSQLLALDPEYVLFGVEESNTLTGAAPRTRAALAANWSNQHWNLQTRVNRYGSATRVFDFGGGFAPHQTYGAEWQLDLEAEYHLDTQWTLAIGGQNILDNYPDRSIDDIAYFGNLPYDVLSPIGSNGAYWYGRVRYSF</sequence>
<name>Q5H2G3_XANOR</name>
<evidence type="ECO:0000259" key="14">
    <source>
        <dbReference type="Pfam" id="PF07715"/>
    </source>
</evidence>
<accession>Q5H2G3</accession>
<keyword evidence="4 9" id="KW-0812">Transmembrane</keyword>
<evidence type="ECO:0000256" key="3">
    <source>
        <dbReference type="ARBA" id="ARBA00022452"/>
    </source>
</evidence>
<keyword evidence="2 9" id="KW-0813">Transport</keyword>
<dbReference type="Proteomes" id="UP000006735">
    <property type="component" value="Chromosome"/>
</dbReference>
<dbReference type="GO" id="GO:0009279">
    <property type="term" value="C:cell outer membrane"/>
    <property type="evidence" value="ECO:0007669"/>
    <property type="project" value="UniProtKB-SubCell"/>
</dbReference>
<reference evidence="15 16" key="1">
    <citation type="journal article" date="2005" name="Nucleic Acids Res.">
        <title>The genome sequence of Xanthomonas oryzae pathovar oryzae KACC10331, the bacterial blight pathogen of rice.</title>
        <authorList>
            <person name="Lee B.M."/>
            <person name="Park Y.J."/>
            <person name="Park D.S."/>
            <person name="Kang H.W."/>
            <person name="Kim J.G."/>
            <person name="Song E.S."/>
            <person name="Park I.C."/>
            <person name="Yoon U.H."/>
            <person name="Hahn J.H."/>
            <person name="Koo B.S."/>
            <person name="Lee G.B."/>
            <person name="Kim H."/>
            <person name="Park H.S."/>
            <person name="Yoon K.O."/>
            <person name="Kim J.H."/>
            <person name="Jung C.H."/>
            <person name="Koh N.H."/>
            <person name="Seo J.S."/>
            <person name="Go S.J."/>
        </authorList>
    </citation>
    <scope>NUCLEOTIDE SEQUENCE [LARGE SCALE GENOMIC DNA]</scope>
    <source>
        <strain evidence="16">KACC10331 / KXO85</strain>
    </source>
</reference>
<dbReference type="InterPro" id="IPR000531">
    <property type="entry name" value="Beta-barrel_TonB"/>
</dbReference>
<dbReference type="Pfam" id="PF00593">
    <property type="entry name" value="TonB_dep_Rec_b-barrel"/>
    <property type="match status" value="1"/>
</dbReference>
<dbReference type="PROSITE" id="PS52016">
    <property type="entry name" value="TONB_DEPENDENT_REC_3"/>
    <property type="match status" value="1"/>
</dbReference>